<evidence type="ECO:0000313" key="2">
    <source>
        <dbReference type="Proteomes" id="UP000596276"/>
    </source>
</evidence>
<dbReference type="Proteomes" id="UP000596276">
    <property type="component" value="Chromosome 2"/>
</dbReference>
<keyword evidence="2" id="KW-1185">Reference proteome</keyword>
<dbReference type="VEuPathDB" id="FungiDB:F9C07_2124806"/>
<evidence type="ECO:0000313" key="1">
    <source>
        <dbReference type="EMBL" id="QRD81145.1"/>
    </source>
</evidence>
<accession>A0A7U2QSE5</accession>
<proteinExistence type="predicted"/>
<name>A0A7U2QSE5_ASPFN</name>
<protein>
    <submittedName>
        <fullName evidence="1">Phosphoglycerate mutase family protein</fullName>
    </submittedName>
</protein>
<reference evidence="2" key="1">
    <citation type="journal article" date="2021" name="G3 (Bethesda)">
        <title>Chromosome assembled and annotated genome sequence of Aspergillus flavus NRRL 3357.</title>
        <authorList>
            <person name="Skerker J.M."/>
            <person name="Pianalto K.M."/>
            <person name="Mondo S.J."/>
            <person name="Yang K."/>
            <person name="Arkin A.P."/>
            <person name="Keller N.P."/>
            <person name="Grigoriev I.V."/>
            <person name="Louise Glass N.L."/>
        </authorList>
    </citation>
    <scope>NUCLEOTIDE SEQUENCE [LARGE SCALE GENOMIC DNA]</scope>
    <source>
        <strain evidence="2">ATCC 200026 / FGSC A1120 / IAM 13836 / NRRL 3357 / JCM 12722 / SRRC 167</strain>
    </source>
</reference>
<gene>
    <name evidence="1" type="ORF">F9C07_2124806</name>
</gene>
<organism evidence="1 2">
    <name type="scientific">Aspergillus flavus (strain ATCC 200026 / FGSC A1120 / IAM 13836 / NRRL 3357 / JCM 12722 / SRRC 167)</name>
    <dbReference type="NCBI Taxonomy" id="332952"/>
    <lineage>
        <taxon>Eukaryota</taxon>
        <taxon>Fungi</taxon>
        <taxon>Dikarya</taxon>
        <taxon>Ascomycota</taxon>
        <taxon>Pezizomycotina</taxon>
        <taxon>Eurotiomycetes</taxon>
        <taxon>Eurotiomycetidae</taxon>
        <taxon>Eurotiales</taxon>
        <taxon>Aspergillaceae</taxon>
        <taxon>Aspergillus</taxon>
        <taxon>Aspergillus subgen. Circumdati</taxon>
    </lineage>
</organism>
<dbReference type="AlphaFoldDB" id="A0A7U2QSE5"/>
<dbReference type="EMBL" id="CP044622">
    <property type="protein sequence ID" value="QRD81145.1"/>
    <property type="molecule type" value="Genomic_DNA"/>
</dbReference>
<sequence>MISSPMCRTHQTAPLAFQTALTSTLKPQRIVAFSEAQGLSGGPCDIGSDPDILRRVVEREKWPVNLSFVKDGWNQKKAGSRYSQSNNSIRARARDARLSLRAKLRELISNGDDDAGLLSPPRSSHDQEAWLMETRESRWERGKVHPMYGKKDQVKLFTAAM</sequence>
<dbReference type="VEuPathDB" id="FungiDB:AFLA_012091"/>